<sequence>MLLLGLLLIGGLPTATAVSLEYHRFENAVERNLVCTDGTPAGYYSKESESGSNTWYIHLQGRPWCYDYESCKKRADIDQVETTDPTTNFPTLEKFGIFDVLQQDNLIYVPDCSGDAWLGNTSRWGHNFRGRAIVHVLLQELPFQENSTVLLAGCSAGARGAMVHLDFLRPLLPPGISVRGVLDSPAWQDLPLHDPQQGTSLAEQTRLAYELFSPPISPWCQSAFANQTDTWKCLFAEYALPHVQEDYFLFSYLDDSFQLHTDLNTKPPFGPNQLTFARSLAARINHTIMAAAAAGKAVHAPACYGHGVIEHFDHFENVSAAGVTVAQLFVAWLSQPMANSTLSPHAIPKQAAVDRCTTFNCGRGCPAHSPSFVHKQEQERDREHEDEQQEEEEPSDDEEKEPRRVIKSTLPMWLLAVFSASGGLIVLTGSVSGYILYKRRQERAAFDKIYMPLTPLDGDDAPYWPNNSLQFSPTLEL</sequence>
<dbReference type="Proteomes" id="UP001190700">
    <property type="component" value="Unassembled WGS sequence"/>
</dbReference>
<gene>
    <name evidence="8" type="ORF">CYMTET_8785</name>
</gene>
<comment type="subcellular location">
    <subcellularLocation>
        <location evidence="2 5">Secreted</location>
        <location evidence="2 5">Cell wall</location>
    </subcellularLocation>
</comment>
<dbReference type="EMBL" id="LGRX02002735">
    <property type="protein sequence ID" value="KAK3283513.1"/>
    <property type="molecule type" value="Genomic_DNA"/>
</dbReference>
<evidence type="ECO:0000313" key="8">
    <source>
        <dbReference type="EMBL" id="KAK3283513.1"/>
    </source>
</evidence>
<keyword evidence="7" id="KW-1133">Transmembrane helix</keyword>
<comment type="similarity">
    <text evidence="3 5">Belongs to the pectinacetylesterase family.</text>
</comment>
<dbReference type="PANTHER" id="PTHR21562:SF83">
    <property type="entry name" value="PECTIN ACETYLESTERASE 4"/>
    <property type="match status" value="1"/>
</dbReference>
<evidence type="ECO:0000256" key="4">
    <source>
        <dbReference type="ARBA" id="ARBA00022512"/>
    </source>
</evidence>
<dbReference type="AlphaFoldDB" id="A0AAE0GSS4"/>
<feature type="signal peptide" evidence="5">
    <location>
        <begin position="1"/>
        <end position="17"/>
    </location>
</feature>
<feature type="region of interest" description="Disordered" evidence="6">
    <location>
        <begin position="370"/>
        <end position="403"/>
    </location>
</feature>
<keyword evidence="5" id="KW-0961">Cell wall biogenesis/degradation</keyword>
<comment type="function">
    <text evidence="1 5">Hydrolyzes acetyl esters in homogalacturonan regions of pectin. In type I primary cell wall, galacturonic acid residues of pectin can be acetylated at the O-2 and O-3 positions. Decreasing the degree of acetylation of pectin gels in vitro alters their physical properties.</text>
</comment>
<dbReference type="EC" id="3.1.1.-" evidence="5"/>
<evidence type="ECO:0000256" key="3">
    <source>
        <dbReference type="ARBA" id="ARBA00005784"/>
    </source>
</evidence>
<organism evidence="8 9">
    <name type="scientific">Cymbomonas tetramitiformis</name>
    <dbReference type="NCBI Taxonomy" id="36881"/>
    <lineage>
        <taxon>Eukaryota</taxon>
        <taxon>Viridiplantae</taxon>
        <taxon>Chlorophyta</taxon>
        <taxon>Pyramimonadophyceae</taxon>
        <taxon>Pyramimonadales</taxon>
        <taxon>Pyramimonadaceae</taxon>
        <taxon>Cymbomonas</taxon>
    </lineage>
</organism>
<feature type="compositionally biased region" description="Basic and acidic residues" evidence="6">
    <location>
        <begin position="374"/>
        <end position="385"/>
    </location>
</feature>
<accession>A0AAE0GSS4</accession>
<evidence type="ECO:0000256" key="7">
    <source>
        <dbReference type="SAM" id="Phobius"/>
    </source>
</evidence>
<dbReference type="GO" id="GO:0071555">
    <property type="term" value="P:cell wall organization"/>
    <property type="evidence" value="ECO:0007669"/>
    <property type="project" value="UniProtKB-KW"/>
</dbReference>
<keyword evidence="7" id="KW-0472">Membrane</keyword>
<dbReference type="InterPro" id="IPR004963">
    <property type="entry name" value="PAE/NOTUM"/>
</dbReference>
<evidence type="ECO:0000256" key="5">
    <source>
        <dbReference type="RuleBase" id="RU363114"/>
    </source>
</evidence>
<proteinExistence type="inferred from homology"/>
<evidence type="ECO:0000256" key="6">
    <source>
        <dbReference type="SAM" id="MobiDB-lite"/>
    </source>
</evidence>
<keyword evidence="4 5" id="KW-0134">Cell wall</keyword>
<comment type="caution">
    <text evidence="8">The sequence shown here is derived from an EMBL/GenBank/DDBJ whole genome shotgun (WGS) entry which is preliminary data.</text>
</comment>
<dbReference type="PANTHER" id="PTHR21562">
    <property type="entry name" value="NOTUM-RELATED"/>
    <property type="match status" value="1"/>
</dbReference>
<keyword evidence="5" id="KW-0732">Signal</keyword>
<feature type="compositionally biased region" description="Acidic residues" evidence="6">
    <location>
        <begin position="386"/>
        <end position="399"/>
    </location>
</feature>
<keyword evidence="5" id="KW-0964">Secreted</keyword>
<evidence type="ECO:0000256" key="1">
    <source>
        <dbReference type="ARBA" id="ARBA00003534"/>
    </source>
</evidence>
<feature type="chain" id="PRO_5041770883" description="Pectin acetylesterase" evidence="5">
    <location>
        <begin position="18"/>
        <end position="477"/>
    </location>
</feature>
<protein>
    <recommendedName>
        <fullName evidence="5">Pectin acetylesterase</fullName>
        <ecNumber evidence="5">3.1.1.-</ecNumber>
    </recommendedName>
</protein>
<name>A0AAE0GSS4_9CHLO</name>
<dbReference type="GO" id="GO:0016787">
    <property type="term" value="F:hydrolase activity"/>
    <property type="evidence" value="ECO:0007669"/>
    <property type="project" value="UniProtKB-KW"/>
</dbReference>
<keyword evidence="5" id="KW-0378">Hydrolase</keyword>
<keyword evidence="7" id="KW-0812">Transmembrane</keyword>
<reference evidence="8 9" key="1">
    <citation type="journal article" date="2015" name="Genome Biol. Evol.">
        <title>Comparative Genomics of a Bacterivorous Green Alga Reveals Evolutionary Causalities and Consequences of Phago-Mixotrophic Mode of Nutrition.</title>
        <authorList>
            <person name="Burns J.A."/>
            <person name="Paasch A."/>
            <person name="Narechania A."/>
            <person name="Kim E."/>
        </authorList>
    </citation>
    <scope>NUCLEOTIDE SEQUENCE [LARGE SCALE GENOMIC DNA]</scope>
    <source>
        <strain evidence="8 9">PLY_AMNH</strain>
    </source>
</reference>
<evidence type="ECO:0000256" key="2">
    <source>
        <dbReference type="ARBA" id="ARBA00004191"/>
    </source>
</evidence>
<evidence type="ECO:0000313" key="9">
    <source>
        <dbReference type="Proteomes" id="UP001190700"/>
    </source>
</evidence>
<dbReference type="Pfam" id="PF03283">
    <property type="entry name" value="PAE"/>
    <property type="match status" value="1"/>
</dbReference>
<feature type="transmembrane region" description="Helical" evidence="7">
    <location>
        <begin position="412"/>
        <end position="437"/>
    </location>
</feature>
<keyword evidence="9" id="KW-1185">Reference proteome</keyword>